<dbReference type="RefSeq" id="WP_253860239.1">
    <property type="nucleotide sequence ID" value="NZ_AUBJ02000001.1"/>
</dbReference>
<organism evidence="4 5">
    <name type="scientific">Actinoalloteichus caeruleus DSM 43889</name>
    <dbReference type="NCBI Taxonomy" id="1120930"/>
    <lineage>
        <taxon>Bacteria</taxon>
        <taxon>Bacillati</taxon>
        <taxon>Actinomycetota</taxon>
        <taxon>Actinomycetes</taxon>
        <taxon>Pseudonocardiales</taxon>
        <taxon>Pseudonocardiaceae</taxon>
        <taxon>Actinoalloteichus</taxon>
        <taxon>Actinoalloteichus cyanogriseus</taxon>
    </lineage>
</organism>
<feature type="compositionally biased region" description="Pro residues" evidence="2">
    <location>
        <begin position="205"/>
        <end position="214"/>
    </location>
</feature>
<evidence type="ECO:0000256" key="1">
    <source>
        <dbReference type="ARBA" id="ARBA00010652"/>
    </source>
</evidence>
<comment type="caution">
    <text evidence="4">The sequence shown here is derived from an EMBL/GenBank/DDBJ whole genome shotgun (WGS) entry which is preliminary data.</text>
</comment>
<feature type="compositionally biased region" description="Low complexity" evidence="2">
    <location>
        <begin position="267"/>
        <end position="284"/>
    </location>
</feature>
<dbReference type="Pfam" id="PF00823">
    <property type="entry name" value="PPE"/>
    <property type="match status" value="1"/>
</dbReference>
<evidence type="ECO:0000313" key="4">
    <source>
        <dbReference type="EMBL" id="MCP2333183.1"/>
    </source>
</evidence>
<dbReference type="SUPFAM" id="SSF140459">
    <property type="entry name" value="PE/PPE dimer-like"/>
    <property type="match status" value="1"/>
</dbReference>
<evidence type="ECO:0000256" key="2">
    <source>
        <dbReference type="SAM" id="MobiDB-lite"/>
    </source>
</evidence>
<proteinExistence type="inferred from homology"/>
<reference evidence="4 5" key="1">
    <citation type="submission" date="2022-06" db="EMBL/GenBank/DDBJ databases">
        <title>Genomic Encyclopedia of Type Strains, Phase I: the one thousand microbial genomes (KMG-I) project.</title>
        <authorList>
            <person name="Kyrpides N."/>
        </authorList>
    </citation>
    <scope>NUCLEOTIDE SEQUENCE [LARGE SCALE GENOMIC DNA]</scope>
    <source>
        <strain evidence="4 5">DSM 43889</strain>
    </source>
</reference>
<evidence type="ECO:0000313" key="5">
    <source>
        <dbReference type="Proteomes" id="UP000791080"/>
    </source>
</evidence>
<feature type="compositionally biased region" description="Low complexity" evidence="2">
    <location>
        <begin position="311"/>
        <end position="329"/>
    </location>
</feature>
<dbReference type="Gene3D" id="1.20.1260.20">
    <property type="entry name" value="PPE superfamily"/>
    <property type="match status" value="1"/>
</dbReference>
<dbReference type="EMBL" id="AUBJ02000001">
    <property type="protein sequence ID" value="MCP2333183.1"/>
    <property type="molecule type" value="Genomic_DNA"/>
</dbReference>
<feature type="compositionally biased region" description="Low complexity" evidence="2">
    <location>
        <begin position="376"/>
        <end position="386"/>
    </location>
</feature>
<accession>A0ABT1JL00</accession>
<dbReference type="InterPro" id="IPR000030">
    <property type="entry name" value="PPE_dom"/>
</dbReference>
<comment type="similarity">
    <text evidence="1">Belongs to the mycobacterial PPE family.</text>
</comment>
<feature type="region of interest" description="Disordered" evidence="2">
    <location>
        <begin position="200"/>
        <end position="406"/>
    </location>
</feature>
<protein>
    <submittedName>
        <fullName evidence="4">PPE family protein</fullName>
    </submittedName>
</protein>
<name>A0ABT1JL00_ACTCY</name>
<sequence length="406" mass="43070">MDERSGVYWNGISHERIVDWLREPATDSLVDSVDQWERGLGDRFQRVTDLIDQALHASGAVWDGQAADRMRAGVSPLAQFAVEAGETARSVGAGARQVADSFEHLRREMPPVPVRPDHDAWVNAPVAALVTGRVDQELAEQEERDAAERARDLMREYEGAVGEATHGLPVFTPVPTAGAGSGGIADRLVTTFGGTASAPLVGGPAPVPGTPPVPASENTGRAGTLPPQYQPGRAGGQPGVQPAPATPPAPAHPGALASGTRSRLLPRRWAATGAPARAPPAARGPGRRPRRVDRPRGRVPAVHQRGRPWDPRSAPAGRRAGAGTPALRPTRGSGSVTSGLRSPARPRCPGRRPRLRSRRRCPADGRAHQPRTPFSRGWRPAGVGAPRGRERPGARRLPGGHRRRLG</sequence>
<feature type="domain" description="PPE" evidence="3">
    <location>
        <begin position="26"/>
        <end position="164"/>
    </location>
</feature>
<gene>
    <name evidence="4" type="ORF">G443_003453</name>
</gene>
<dbReference type="Proteomes" id="UP000791080">
    <property type="component" value="Unassembled WGS sequence"/>
</dbReference>
<keyword evidence="5" id="KW-1185">Reference proteome</keyword>
<evidence type="ECO:0000259" key="3">
    <source>
        <dbReference type="Pfam" id="PF00823"/>
    </source>
</evidence>
<dbReference type="InterPro" id="IPR038332">
    <property type="entry name" value="PPE_sf"/>
</dbReference>
<feature type="compositionally biased region" description="Basic residues" evidence="2">
    <location>
        <begin position="348"/>
        <end position="360"/>
    </location>
</feature>